<sequence length="160" mass="17327">MDIRPLDPADLPALLDLAVTAFGPFFEDSFRPHVGETVFANRHGDWRADYRRHLAGLHDPDGGKFAAVAREDGQVTGFVGWILQETERHGEIDILAVSPAHRRLGIGAALAEHAMAHMRAAGAEVISISTGGDDFHAPARALYESLGFTPFPNVSYTKAV</sequence>
<evidence type="ECO:0000259" key="3">
    <source>
        <dbReference type="PROSITE" id="PS51186"/>
    </source>
</evidence>
<dbReference type="Gene3D" id="3.40.630.30">
    <property type="match status" value="1"/>
</dbReference>
<name>A0A1H5XEF3_9PSEU</name>
<gene>
    <name evidence="4" type="ORF">SAMN02982929_01491</name>
    <name evidence="5" type="ORF">SAMN05216506_111134</name>
</gene>
<keyword evidence="4" id="KW-0687">Ribonucleoprotein</keyword>
<keyword evidence="2" id="KW-0012">Acyltransferase</keyword>
<dbReference type="PROSITE" id="PS51186">
    <property type="entry name" value="GNAT"/>
    <property type="match status" value="1"/>
</dbReference>
<dbReference type="SMR" id="A0A1H5XEF3"/>
<dbReference type="AlphaFoldDB" id="A0A1H5XEF3"/>
<keyword evidence="4" id="KW-0689">Ribosomal protein</keyword>
<evidence type="ECO:0000313" key="6">
    <source>
        <dbReference type="Proteomes" id="UP000199690"/>
    </source>
</evidence>
<accession>A0A1H5XEF3</accession>
<dbReference type="Proteomes" id="UP000199690">
    <property type="component" value="Unassembled WGS sequence"/>
</dbReference>
<dbReference type="RefSeq" id="WP_093356493.1">
    <property type="nucleotide sequence ID" value="NZ_FNVB01000002.1"/>
</dbReference>
<dbReference type="Pfam" id="PF00583">
    <property type="entry name" value="Acetyltransf_1"/>
    <property type="match status" value="1"/>
</dbReference>
<organism evidence="4 7">
    <name type="scientific">Saccharopolyspora kobensis</name>
    <dbReference type="NCBI Taxonomy" id="146035"/>
    <lineage>
        <taxon>Bacteria</taxon>
        <taxon>Bacillati</taxon>
        <taxon>Actinomycetota</taxon>
        <taxon>Actinomycetes</taxon>
        <taxon>Pseudonocardiales</taxon>
        <taxon>Pseudonocardiaceae</taxon>
        <taxon>Saccharopolyspora</taxon>
    </lineage>
</organism>
<keyword evidence="6" id="KW-1185">Reference proteome</keyword>
<dbReference type="InterPro" id="IPR016181">
    <property type="entry name" value="Acyl_CoA_acyltransferase"/>
</dbReference>
<dbReference type="GO" id="GO:0005840">
    <property type="term" value="C:ribosome"/>
    <property type="evidence" value="ECO:0007669"/>
    <property type="project" value="UniProtKB-KW"/>
</dbReference>
<accession>A0A1I2AJL3</accession>
<dbReference type="InterPro" id="IPR000182">
    <property type="entry name" value="GNAT_dom"/>
</dbReference>
<dbReference type="EMBL" id="FOME01000011">
    <property type="protein sequence ID" value="SFE44161.1"/>
    <property type="molecule type" value="Genomic_DNA"/>
</dbReference>
<evidence type="ECO:0000313" key="7">
    <source>
        <dbReference type="Proteomes" id="UP000236729"/>
    </source>
</evidence>
<proteinExistence type="predicted"/>
<evidence type="ECO:0000313" key="5">
    <source>
        <dbReference type="EMBL" id="SFE44161.1"/>
    </source>
</evidence>
<dbReference type="EMBL" id="FNVB01000002">
    <property type="protein sequence ID" value="SEG09845.1"/>
    <property type="molecule type" value="Genomic_DNA"/>
</dbReference>
<dbReference type="InterPro" id="IPR050832">
    <property type="entry name" value="Bact_Acetyltransf"/>
</dbReference>
<feature type="domain" description="N-acetyltransferase" evidence="3">
    <location>
        <begin position="1"/>
        <end position="160"/>
    </location>
</feature>
<keyword evidence="1" id="KW-0808">Transferase</keyword>
<evidence type="ECO:0000256" key="2">
    <source>
        <dbReference type="ARBA" id="ARBA00023315"/>
    </source>
</evidence>
<dbReference type="SUPFAM" id="SSF55729">
    <property type="entry name" value="Acyl-CoA N-acyltransferases (Nat)"/>
    <property type="match status" value="1"/>
</dbReference>
<dbReference type="GO" id="GO:0016747">
    <property type="term" value="F:acyltransferase activity, transferring groups other than amino-acyl groups"/>
    <property type="evidence" value="ECO:0007669"/>
    <property type="project" value="InterPro"/>
</dbReference>
<reference evidence="4" key="2">
    <citation type="submission" date="2016-10" db="EMBL/GenBank/DDBJ databases">
        <authorList>
            <person name="de Groot N.N."/>
        </authorList>
    </citation>
    <scope>NUCLEOTIDE SEQUENCE [LARGE SCALE GENOMIC DNA]</scope>
    <source>
        <strain evidence="4">ATCC 20501</strain>
    </source>
</reference>
<evidence type="ECO:0000256" key="1">
    <source>
        <dbReference type="ARBA" id="ARBA00022679"/>
    </source>
</evidence>
<protein>
    <submittedName>
        <fullName evidence="4">Ribosomal protein S18 acetylase RimI</fullName>
    </submittedName>
</protein>
<reference evidence="6 7" key="1">
    <citation type="submission" date="2016-10" db="EMBL/GenBank/DDBJ databases">
        <authorList>
            <person name="Varghese N."/>
            <person name="Submissions S."/>
        </authorList>
    </citation>
    <scope>NUCLEOTIDE SEQUENCE [LARGE SCALE GENOMIC DNA]</scope>
    <source>
        <strain evidence="7">ATCC 20501</strain>
        <strain evidence="5 6">CGMCC 4.3529</strain>
    </source>
</reference>
<dbReference type="Proteomes" id="UP000236729">
    <property type="component" value="Unassembled WGS sequence"/>
</dbReference>
<evidence type="ECO:0000313" key="4">
    <source>
        <dbReference type="EMBL" id="SEG09845.1"/>
    </source>
</evidence>
<dbReference type="PANTHER" id="PTHR43877">
    <property type="entry name" value="AMINOALKYLPHOSPHONATE N-ACETYLTRANSFERASE-RELATED-RELATED"/>
    <property type="match status" value="1"/>
</dbReference>
<dbReference type="CDD" id="cd04301">
    <property type="entry name" value="NAT_SF"/>
    <property type="match status" value="1"/>
</dbReference>